<reference key="2">
    <citation type="submission" date="2011-06" db="EMBL/GenBank/DDBJ databases">
        <title>Complete Genome Sequence of Pseudomonas stutzeri Strain CGMCC 1.1803.</title>
        <authorList>
            <person name="Yan Y."/>
            <person name="Chen M."/>
            <person name="Lu W."/>
            <person name="Zhang W."/>
            <person name="Ping S."/>
            <person name="Lin M."/>
        </authorList>
    </citation>
    <scope>NUCLEOTIDE SEQUENCE</scope>
    <source>
        <strain>ATCC 17588</strain>
    </source>
</reference>
<name>F8H246_STUS2</name>
<reference evidence="2" key="3">
    <citation type="submission" date="2011-06" db="EMBL/GenBank/DDBJ databases">
        <title>Complete genome sequence of Pseudomonas stutzeri strain CGMCC 1.1803.</title>
        <authorList>
            <person name="Yan Y."/>
            <person name="Chen M."/>
            <person name="Lu W."/>
            <person name="Zhang W."/>
            <person name="Ping S."/>
            <person name="Lin M."/>
        </authorList>
    </citation>
    <scope>NUCLEOTIDE SEQUENCE [LARGE SCALE GENOMIC DNA]</scope>
    <source>
        <strain evidence="2">ATCC 17588 / DSM 5190 / CCUG 11256 / JCM 5965 / LMG 11199 / NCIMB 11358 / Stanier 221</strain>
    </source>
</reference>
<evidence type="ECO:0000313" key="1">
    <source>
        <dbReference type="EMBL" id="AEJ05718.1"/>
    </source>
</evidence>
<dbReference type="EMBL" id="CP002881">
    <property type="protein sequence ID" value="AEJ05718.1"/>
    <property type="molecule type" value="Genomic_DNA"/>
</dbReference>
<accession>F8H246</accession>
<dbReference type="Proteomes" id="UP000008932">
    <property type="component" value="Chromosome"/>
</dbReference>
<evidence type="ECO:0008006" key="3">
    <source>
        <dbReference type="Google" id="ProtNLM"/>
    </source>
</evidence>
<dbReference type="HOGENOM" id="CLU_2571300_0_0_6"/>
<evidence type="ECO:0000313" key="2">
    <source>
        <dbReference type="Proteomes" id="UP000008932"/>
    </source>
</evidence>
<organism evidence="1 2">
    <name type="scientific">Stutzerimonas stutzeri (strain ATCC 17588 / DSM 5190 / CCUG 11256 / JCM 5965 / LMG 11199 / NBRC 14165 / NCIMB 11358 / Stanier 221)</name>
    <name type="common">Pseudomonas stutzeri</name>
    <dbReference type="NCBI Taxonomy" id="96563"/>
    <lineage>
        <taxon>Bacteria</taxon>
        <taxon>Pseudomonadati</taxon>
        <taxon>Pseudomonadota</taxon>
        <taxon>Gammaproteobacteria</taxon>
        <taxon>Pseudomonadales</taxon>
        <taxon>Pseudomonadaceae</taxon>
        <taxon>Stutzerimonas</taxon>
    </lineage>
</organism>
<dbReference type="AlphaFoldDB" id="F8H246"/>
<protein>
    <recommendedName>
        <fullName evidence="3">DUF4926 domain-containing protein</fullName>
    </recommendedName>
</protein>
<proteinExistence type="predicted"/>
<gene>
    <name evidence="1" type="ordered locus">PSTAB_2437</name>
</gene>
<reference evidence="1 2" key="1">
    <citation type="journal article" date="2011" name="J. Bacteriol.">
        <title>Complete Genome Sequence of the Type Strain Pseudomonas stutzeri CGMCC 1.1803.</title>
        <authorList>
            <person name="Chen M."/>
            <person name="Yan Y."/>
            <person name="Zhang W."/>
            <person name="Lu W."/>
            <person name="Wang J."/>
            <person name="Ping S."/>
            <person name="Lin M."/>
        </authorList>
    </citation>
    <scope>NUCLEOTIDE SEQUENCE [LARGE SCALE GENOMIC DNA]</scope>
    <source>
        <strain evidence="2">ATCC 17588 / DSM 5190 / CCUG 11256 / JCM 5965 / LMG 11199 / NCIMB 11358 / Stanier 221</strain>
    </source>
</reference>
<sequence>METTRPFNIGQKVVVTRKSTADKDLYNFAPTEEMYGEIGYLADLKGHHYMVAEVLLETTGTIETVDAYFLDAAPEEQHAAA</sequence>
<dbReference type="KEGG" id="psz:PSTAB_2437"/>